<dbReference type="RefSeq" id="WP_141147163.1">
    <property type="nucleotide sequence ID" value="NZ_VHLG01000001.1"/>
</dbReference>
<dbReference type="OrthoDB" id="8419819at2"/>
<dbReference type="EMBL" id="VHLG01000001">
    <property type="protein sequence ID" value="TPW33225.1"/>
    <property type="molecule type" value="Genomic_DNA"/>
</dbReference>
<proteinExistence type="predicted"/>
<organism evidence="2 3">
    <name type="scientific">Martelella alba</name>
    <dbReference type="NCBI Taxonomy" id="2590451"/>
    <lineage>
        <taxon>Bacteria</taxon>
        <taxon>Pseudomonadati</taxon>
        <taxon>Pseudomonadota</taxon>
        <taxon>Alphaproteobacteria</taxon>
        <taxon>Hyphomicrobiales</taxon>
        <taxon>Aurantimonadaceae</taxon>
        <taxon>Martelella</taxon>
    </lineage>
</organism>
<evidence type="ECO:0000313" key="2">
    <source>
        <dbReference type="EMBL" id="TPW33225.1"/>
    </source>
</evidence>
<evidence type="ECO:0000313" key="3">
    <source>
        <dbReference type="Proteomes" id="UP000318801"/>
    </source>
</evidence>
<reference evidence="2 3" key="1">
    <citation type="submission" date="2019-06" db="EMBL/GenBank/DDBJ databases">
        <authorList>
            <person name="Li M."/>
        </authorList>
    </citation>
    <scope>NUCLEOTIDE SEQUENCE [LARGE SCALE GENOMIC DNA]</scope>
    <source>
        <strain evidence="2 3">BGMRC2036</strain>
    </source>
</reference>
<accession>A0A506UIS2</accession>
<gene>
    <name evidence="2" type="ORF">FJU08_01275</name>
</gene>
<evidence type="ECO:0000256" key="1">
    <source>
        <dbReference type="SAM" id="MobiDB-lite"/>
    </source>
</evidence>
<name>A0A506UIS2_9HYPH</name>
<sequence length="166" mass="18312">MAFEKVNNQSDAKGDETGIRISLARIKSAPAKLRLIVDDSLLAEVFGSLGVKQSFDLLVGTEADHGFVRLVQSSAGTMKAVVRHFGPSGNQRKVLVFNCGHLRQFVDRSEAAQPVQWKRIDAATIEIVLPNWADETRPAQTRTKPAMSSQKQMNDEAVARRKRLGL</sequence>
<keyword evidence="3" id="KW-1185">Reference proteome</keyword>
<protein>
    <submittedName>
        <fullName evidence="2">Uncharacterized protein</fullName>
    </submittedName>
</protein>
<dbReference type="Proteomes" id="UP000318801">
    <property type="component" value="Unassembled WGS sequence"/>
</dbReference>
<feature type="compositionally biased region" description="Polar residues" evidence="1">
    <location>
        <begin position="138"/>
        <end position="152"/>
    </location>
</feature>
<feature type="region of interest" description="Disordered" evidence="1">
    <location>
        <begin position="136"/>
        <end position="166"/>
    </location>
</feature>
<comment type="caution">
    <text evidence="2">The sequence shown here is derived from an EMBL/GenBank/DDBJ whole genome shotgun (WGS) entry which is preliminary data.</text>
</comment>
<dbReference type="AlphaFoldDB" id="A0A506UIS2"/>